<accession>A0ABN8J5G0</accession>
<organism evidence="1 2">
    <name type="scientific">Iphiclides podalirius</name>
    <name type="common">scarce swallowtail</name>
    <dbReference type="NCBI Taxonomy" id="110791"/>
    <lineage>
        <taxon>Eukaryota</taxon>
        <taxon>Metazoa</taxon>
        <taxon>Ecdysozoa</taxon>
        <taxon>Arthropoda</taxon>
        <taxon>Hexapoda</taxon>
        <taxon>Insecta</taxon>
        <taxon>Pterygota</taxon>
        <taxon>Neoptera</taxon>
        <taxon>Endopterygota</taxon>
        <taxon>Lepidoptera</taxon>
        <taxon>Glossata</taxon>
        <taxon>Ditrysia</taxon>
        <taxon>Papilionoidea</taxon>
        <taxon>Papilionidae</taxon>
        <taxon>Papilioninae</taxon>
        <taxon>Iphiclides</taxon>
    </lineage>
</organism>
<dbReference type="PANTHER" id="PTHR44177">
    <property type="entry name" value="TETRATRICOPEPTIDE REPEAT PROTEIN 8"/>
    <property type="match status" value="1"/>
</dbReference>
<dbReference type="EMBL" id="OW152821">
    <property type="protein sequence ID" value="CAH2076348.1"/>
    <property type="molecule type" value="Genomic_DNA"/>
</dbReference>
<protein>
    <submittedName>
        <fullName evidence="1">Uncharacterized protein</fullName>
    </submittedName>
</protein>
<proteinExistence type="predicted"/>
<sequence length="222" mass="25130">MTEYVRMRAMTLQVKVASNGYDEVDYFSHQDDISSTAVAKTPRPGTSFNKQNDKFQRTPVNKRVCTTAVTRIGVGAFTARAQSAKTALRTGSRASRAATSLVGGPALNAPVSLRFFSKEEKTFFPAAKSLFEYVFYCEEDIRKARINDQMGNSALAVKDYRMVAIQDPSNMEAVANIAMYNFYNDQPEIAMRYYRLSTFQQIQYRKPIFGSTLRMWHCLLVT</sequence>
<feature type="non-terminal residue" evidence="1">
    <location>
        <position position="222"/>
    </location>
</feature>
<keyword evidence="2" id="KW-1185">Reference proteome</keyword>
<dbReference type="PANTHER" id="PTHR44177:SF1">
    <property type="entry name" value="TETRATRICOPEPTIDE REPEAT PROTEIN 8"/>
    <property type="match status" value="1"/>
</dbReference>
<dbReference type="InterPro" id="IPR028796">
    <property type="entry name" value="BBS8"/>
</dbReference>
<name>A0ABN8J5G0_9NEOP</name>
<dbReference type="Proteomes" id="UP000837857">
    <property type="component" value="Chromosome 9"/>
</dbReference>
<evidence type="ECO:0000313" key="2">
    <source>
        <dbReference type="Proteomes" id="UP000837857"/>
    </source>
</evidence>
<reference evidence="1" key="1">
    <citation type="submission" date="2022-03" db="EMBL/GenBank/DDBJ databases">
        <authorList>
            <person name="Martin H S."/>
        </authorList>
    </citation>
    <scope>NUCLEOTIDE SEQUENCE</scope>
</reference>
<evidence type="ECO:0000313" key="1">
    <source>
        <dbReference type="EMBL" id="CAH2076348.1"/>
    </source>
</evidence>
<gene>
    <name evidence="1" type="ORF">IPOD504_LOCUS17244</name>
</gene>